<keyword evidence="1" id="KW-0732">Signal</keyword>
<dbReference type="Gene3D" id="3.30.1330.60">
    <property type="entry name" value="OmpA-like domain"/>
    <property type="match status" value="1"/>
</dbReference>
<evidence type="ECO:0000313" key="2">
    <source>
        <dbReference type="EMBL" id="MDE8694584.1"/>
    </source>
</evidence>
<dbReference type="Proteomes" id="UP001221924">
    <property type="component" value="Unassembled WGS sequence"/>
</dbReference>
<organism evidence="2 3">
    <name type="scientific">Bacteroides cellulosilyticus</name>
    <dbReference type="NCBI Taxonomy" id="246787"/>
    <lineage>
        <taxon>Bacteria</taxon>
        <taxon>Pseudomonadati</taxon>
        <taxon>Bacteroidota</taxon>
        <taxon>Bacteroidia</taxon>
        <taxon>Bacteroidales</taxon>
        <taxon>Bacteroidaceae</taxon>
        <taxon>Bacteroides</taxon>
    </lineage>
</organism>
<feature type="chain" id="PRO_5043778705" evidence="1">
    <location>
        <begin position="27"/>
        <end position="478"/>
    </location>
</feature>
<dbReference type="SUPFAM" id="SSF103088">
    <property type="entry name" value="OmpA-like"/>
    <property type="match status" value="1"/>
</dbReference>
<gene>
    <name evidence="2" type="ORF">PZH42_10745</name>
</gene>
<protein>
    <submittedName>
        <fullName evidence="2">DUF3575 domain-containing protein</fullName>
    </submittedName>
</protein>
<sequence>MKRFLYIFAHSLCFLLSAGGSFMVNAAAVRGVQPEITMTVSTRDSLYRTPLLLHFRQNRSLVEYDYMDNPRTLACFCALFTDSLSTPGIDTVTIFSYASPEGDARHNFALARQRAIAVKGYLLWKYPHLNRERLLIEPVGEDWLKLRELVVADNSVPDRGEVLHLLDEIPDRERCKVLLKKLNCGYAYRYICKKLLPQLRNAAVCLVKLKTVQPDFAAEYDSVLNYVDYKESVASRSLTCQHNLSNQHSSSDQHSLPSDQGRISDQCGIPFQRPASCSNLLSLRRNNPPVSSPPERLRSFRPLFALKTNLLFDLAMVPNIELELPLGRHNRWSLNAEWLFPWWLIDHDKYCLQILSGGLEGRYWLGNRTTRGALAGHFLGLYAGGGKYDLQWKTDGYQGEFYIASGISYGYSAPIARRLNLEFSIGIGLLRTNYEHYHAIDDYQTLLWQNDGNYTWFGPTKIKISLVWLLGGRKGGER</sequence>
<dbReference type="EMBL" id="JARFID010000008">
    <property type="protein sequence ID" value="MDE8694584.1"/>
    <property type="molecule type" value="Genomic_DNA"/>
</dbReference>
<dbReference type="InterPro" id="IPR036737">
    <property type="entry name" value="OmpA-like_sf"/>
</dbReference>
<feature type="signal peptide" evidence="1">
    <location>
        <begin position="1"/>
        <end position="26"/>
    </location>
</feature>
<name>A0AAW6M4D1_9BACE</name>
<dbReference type="RefSeq" id="WP_256141031.1">
    <property type="nucleotide sequence ID" value="NZ_JANFZY010000006.1"/>
</dbReference>
<proteinExistence type="predicted"/>
<accession>A0AAW6M4D1</accession>
<evidence type="ECO:0000256" key="1">
    <source>
        <dbReference type="SAM" id="SignalP"/>
    </source>
</evidence>
<evidence type="ECO:0000313" key="3">
    <source>
        <dbReference type="Proteomes" id="UP001221924"/>
    </source>
</evidence>
<dbReference type="InterPro" id="IPR021958">
    <property type="entry name" value="DUF3575"/>
</dbReference>
<dbReference type="Pfam" id="PF12099">
    <property type="entry name" value="DUF3575"/>
    <property type="match status" value="1"/>
</dbReference>
<dbReference type="AlphaFoldDB" id="A0AAW6M4D1"/>
<reference evidence="2" key="1">
    <citation type="submission" date="2023-03" db="EMBL/GenBank/DDBJ databases">
        <title>DFI Biobank Strains.</title>
        <authorList>
            <person name="Mostad J."/>
            <person name="Paddock L."/>
            <person name="Medina S."/>
            <person name="Waligurski E."/>
            <person name="Barat B."/>
            <person name="Smith R."/>
            <person name="Burgo V."/>
            <person name="Metcalfe C."/>
            <person name="Woodson C."/>
            <person name="Sundararajan A."/>
            <person name="Ramaswamy R."/>
            <person name="Lin H."/>
            <person name="Pamer E.G."/>
        </authorList>
    </citation>
    <scope>NUCLEOTIDE SEQUENCE</scope>
    <source>
        <strain evidence="2">DFI.9.5</strain>
    </source>
</reference>
<comment type="caution">
    <text evidence="2">The sequence shown here is derived from an EMBL/GenBank/DDBJ whole genome shotgun (WGS) entry which is preliminary data.</text>
</comment>